<sequence length="427" mass="46550">MTVQTTRGETTPAQWSDLGTFFEEYLLIFGSSRPETLPQFLFSVFPATTHVADKKCQRAKGTIKGSDKRKKGMSQQHQEFLPPKKFGEASQRFCLIALFSILIVLLPHQVIADKYACSIWGRRSNDATLDDHEVFSTLSEKGLFKGFNMSYRNICANAFAHAPVTCIILSFNKLSSLPVNLFRGINNLEEVELQGNPLTEVPSVLNSTKTVRYLNLADTKIGGIPKYSINGMSGLMVLDLSRTEITDVPEDIFDMSLRLVHLSQTKLDRLPLPAPTSVAFNVTLVGTQGNELSISYPDSGKRKIGINITGIETLTCKNAKTAVESSYCVLAGEIECDHGAFRKINVLLKGKTGVPPSCTRKENANTHSTISDVTPNTPVPIRGTATTPCSDPCQRAVPLHLVIGGSLVSGLIIGAFFGGKIVSRNLV</sequence>
<dbReference type="PANTHER" id="PTHR45712:SF22">
    <property type="entry name" value="INSULIN-LIKE GROWTH FACTOR-BINDING PROTEIN COMPLEX ACID LABILE SUBUNIT"/>
    <property type="match status" value="1"/>
</dbReference>
<keyword evidence="5" id="KW-1185">Reference proteome</keyword>
<organism evidence="4 5">
    <name type="scientific">Holothuria leucospilota</name>
    <name type="common">Black long sea cucumber</name>
    <name type="synonym">Mertensiothuria leucospilota</name>
    <dbReference type="NCBI Taxonomy" id="206669"/>
    <lineage>
        <taxon>Eukaryota</taxon>
        <taxon>Metazoa</taxon>
        <taxon>Echinodermata</taxon>
        <taxon>Eleutherozoa</taxon>
        <taxon>Echinozoa</taxon>
        <taxon>Holothuroidea</taxon>
        <taxon>Aspidochirotacea</taxon>
        <taxon>Aspidochirotida</taxon>
        <taxon>Holothuriidae</taxon>
        <taxon>Holothuria</taxon>
    </lineage>
</organism>
<keyword evidence="1" id="KW-0433">Leucine-rich repeat</keyword>
<dbReference type="Pfam" id="PF13855">
    <property type="entry name" value="LRR_8"/>
    <property type="match status" value="1"/>
</dbReference>
<dbReference type="EMBL" id="JAIZAY010000020">
    <property type="protein sequence ID" value="KAJ8022763.1"/>
    <property type="molecule type" value="Genomic_DNA"/>
</dbReference>
<dbReference type="InterPro" id="IPR001611">
    <property type="entry name" value="Leu-rich_rpt"/>
</dbReference>
<keyword evidence="3" id="KW-0812">Transmembrane</keyword>
<accession>A0A9Q0YHL7</accession>
<keyword evidence="3" id="KW-0472">Membrane</keyword>
<feature type="transmembrane region" description="Helical" evidence="3">
    <location>
        <begin position="93"/>
        <end position="111"/>
    </location>
</feature>
<proteinExistence type="predicted"/>
<comment type="caution">
    <text evidence="4">The sequence shown here is derived from an EMBL/GenBank/DDBJ whole genome shotgun (WGS) entry which is preliminary data.</text>
</comment>
<dbReference type="InterPro" id="IPR050333">
    <property type="entry name" value="SLRP"/>
</dbReference>
<reference evidence="4" key="1">
    <citation type="submission" date="2021-10" db="EMBL/GenBank/DDBJ databases">
        <title>Tropical sea cucumber genome reveals ecological adaptation and Cuvierian tubules defense mechanism.</title>
        <authorList>
            <person name="Chen T."/>
        </authorList>
    </citation>
    <scope>NUCLEOTIDE SEQUENCE</scope>
    <source>
        <strain evidence="4">Nanhai2018</strain>
        <tissue evidence="4">Muscle</tissue>
    </source>
</reference>
<dbReference type="SMART" id="SM00369">
    <property type="entry name" value="LRR_TYP"/>
    <property type="match status" value="3"/>
</dbReference>
<dbReference type="OrthoDB" id="9229163at2759"/>
<keyword evidence="4" id="KW-0675">Receptor</keyword>
<gene>
    <name evidence="4" type="ORF">HOLleu_37751</name>
</gene>
<dbReference type="PANTHER" id="PTHR45712">
    <property type="entry name" value="AGAP008170-PA"/>
    <property type="match status" value="1"/>
</dbReference>
<dbReference type="InterPro" id="IPR032675">
    <property type="entry name" value="LRR_dom_sf"/>
</dbReference>
<feature type="transmembrane region" description="Helical" evidence="3">
    <location>
        <begin position="397"/>
        <end position="417"/>
    </location>
</feature>
<evidence type="ECO:0000256" key="2">
    <source>
        <dbReference type="ARBA" id="ARBA00022737"/>
    </source>
</evidence>
<evidence type="ECO:0000313" key="5">
    <source>
        <dbReference type="Proteomes" id="UP001152320"/>
    </source>
</evidence>
<dbReference type="AlphaFoldDB" id="A0A9Q0YHL7"/>
<evidence type="ECO:0000256" key="3">
    <source>
        <dbReference type="SAM" id="Phobius"/>
    </source>
</evidence>
<name>A0A9Q0YHL7_HOLLE</name>
<evidence type="ECO:0000313" key="4">
    <source>
        <dbReference type="EMBL" id="KAJ8022763.1"/>
    </source>
</evidence>
<evidence type="ECO:0000256" key="1">
    <source>
        <dbReference type="ARBA" id="ARBA00022614"/>
    </source>
</evidence>
<dbReference type="InterPro" id="IPR003591">
    <property type="entry name" value="Leu-rich_rpt_typical-subtyp"/>
</dbReference>
<dbReference type="SUPFAM" id="SSF52058">
    <property type="entry name" value="L domain-like"/>
    <property type="match status" value="1"/>
</dbReference>
<keyword evidence="2" id="KW-0677">Repeat</keyword>
<keyword evidence="3" id="KW-1133">Transmembrane helix</keyword>
<dbReference type="Proteomes" id="UP001152320">
    <property type="component" value="Chromosome 20"/>
</dbReference>
<protein>
    <submittedName>
        <fullName evidence="4">Leucine-rich repeat-containing G-protein coupled receptor 4</fullName>
    </submittedName>
</protein>
<dbReference type="Gene3D" id="3.80.10.10">
    <property type="entry name" value="Ribonuclease Inhibitor"/>
    <property type="match status" value="1"/>
</dbReference>